<evidence type="ECO:0000256" key="1">
    <source>
        <dbReference type="SAM" id="Phobius"/>
    </source>
</evidence>
<keyword evidence="1" id="KW-1133">Transmembrane helix</keyword>
<organism evidence="2 3">
    <name type="scientific">Curvularia kusanoi</name>
    <name type="common">Cochliobolus kusanoi</name>
    <dbReference type="NCBI Taxonomy" id="90978"/>
    <lineage>
        <taxon>Eukaryota</taxon>
        <taxon>Fungi</taxon>
        <taxon>Dikarya</taxon>
        <taxon>Ascomycota</taxon>
        <taxon>Pezizomycotina</taxon>
        <taxon>Dothideomycetes</taxon>
        <taxon>Pleosporomycetidae</taxon>
        <taxon>Pleosporales</taxon>
        <taxon>Pleosporineae</taxon>
        <taxon>Pleosporaceae</taxon>
        <taxon>Curvularia</taxon>
    </lineage>
</organism>
<reference evidence="2" key="1">
    <citation type="submission" date="2019-04" db="EMBL/GenBank/DDBJ databases">
        <title>Sequencing of skin fungus with MAO and IRED activity.</title>
        <authorList>
            <person name="Marsaioli A.J."/>
            <person name="Bonatto J.M.C."/>
            <person name="Reis Junior O."/>
        </authorList>
    </citation>
    <scope>NUCLEOTIDE SEQUENCE</scope>
    <source>
        <strain evidence="2">30M1</strain>
    </source>
</reference>
<proteinExistence type="predicted"/>
<keyword evidence="1" id="KW-0812">Transmembrane</keyword>
<dbReference type="EMBL" id="SWKU01000006">
    <property type="protein sequence ID" value="KAF3005832.1"/>
    <property type="molecule type" value="Genomic_DNA"/>
</dbReference>
<dbReference type="OrthoDB" id="3798900at2759"/>
<comment type="caution">
    <text evidence="2">The sequence shown here is derived from an EMBL/GenBank/DDBJ whole genome shotgun (WGS) entry which is preliminary data.</text>
</comment>
<feature type="transmembrane region" description="Helical" evidence="1">
    <location>
        <begin position="6"/>
        <end position="27"/>
    </location>
</feature>
<gene>
    <name evidence="2" type="ORF">E8E13_008559</name>
</gene>
<name>A0A9P4THG2_CURKU</name>
<keyword evidence="3" id="KW-1185">Reference proteome</keyword>
<evidence type="ECO:0000313" key="2">
    <source>
        <dbReference type="EMBL" id="KAF3005832.1"/>
    </source>
</evidence>
<evidence type="ECO:0000313" key="3">
    <source>
        <dbReference type="Proteomes" id="UP000801428"/>
    </source>
</evidence>
<accession>A0A9P4THG2</accession>
<keyword evidence="1" id="KW-0472">Membrane</keyword>
<protein>
    <submittedName>
        <fullName evidence="2">Uncharacterized protein</fullName>
    </submittedName>
</protein>
<dbReference type="AlphaFoldDB" id="A0A9P4THG2"/>
<sequence>MARTMLILFVILGALSMIIAIIAFTLIRSRKKRSRAEAQARIENNINTPTTPPIDKIGVTTHISAETTDNPFLTASEKAILNRVSQSEIGGLNPSSQSTRFSDAVNLFIEKSRRLTYKISP</sequence>
<dbReference type="Proteomes" id="UP000801428">
    <property type="component" value="Unassembled WGS sequence"/>
</dbReference>